<name>A0A8T2FA68_ARASU</name>
<dbReference type="PANTHER" id="PTHR33067">
    <property type="entry name" value="RNA-DIRECTED DNA POLYMERASE-RELATED"/>
    <property type="match status" value="1"/>
</dbReference>
<comment type="caution">
    <text evidence="2">The sequence shown here is derived from an EMBL/GenBank/DDBJ whole genome shotgun (WGS) entry which is preliminary data.</text>
</comment>
<proteinExistence type="predicted"/>
<protein>
    <submittedName>
        <fullName evidence="2">Aspartic peptidase domain superfamily</fullName>
    </submittedName>
</protein>
<accession>A0A8T2FA68</accession>
<dbReference type="AlphaFoldDB" id="A0A8T2FA68"/>
<reference evidence="2 3" key="1">
    <citation type="submission" date="2020-12" db="EMBL/GenBank/DDBJ databases">
        <title>Concerted genomic and epigenomic changes stabilize Arabidopsis allopolyploids.</title>
        <authorList>
            <person name="Chen Z."/>
        </authorList>
    </citation>
    <scope>NUCLEOTIDE SEQUENCE [LARGE SCALE GENOMIC DNA]</scope>
    <source>
        <strain evidence="2">As9502</strain>
        <tissue evidence="2">Leaf</tissue>
    </source>
</reference>
<evidence type="ECO:0000256" key="1">
    <source>
        <dbReference type="SAM" id="MobiDB-lite"/>
    </source>
</evidence>
<dbReference type="Proteomes" id="UP000694251">
    <property type="component" value="Chromosome 3"/>
</dbReference>
<feature type="region of interest" description="Disordered" evidence="1">
    <location>
        <begin position="265"/>
        <end position="285"/>
    </location>
</feature>
<evidence type="ECO:0000313" key="3">
    <source>
        <dbReference type="Proteomes" id="UP000694251"/>
    </source>
</evidence>
<dbReference type="CDD" id="cd00303">
    <property type="entry name" value="retropepsin_like"/>
    <property type="match status" value="1"/>
</dbReference>
<gene>
    <name evidence="2" type="ORF">ISN44_As03g033000</name>
</gene>
<organism evidence="2 3">
    <name type="scientific">Arabidopsis suecica</name>
    <name type="common">Swedish thale-cress</name>
    <name type="synonym">Cardaminopsis suecica</name>
    <dbReference type="NCBI Taxonomy" id="45249"/>
    <lineage>
        <taxon>Eukaryota</taxon>
        <taxon>Viridiplantae</taxon>
        <taxon>Streptophyta</taxon>
        <taxon>Embryophyta</taxon>
        <taxon>Tracheophyta</taxon>
        <taxon>Spermatophyta</taxon>
        <taxon>Magnoliopsida</taxon>
        <taxon>eudicotyledons</taxon>
        <taxon>Gunneridae</taxon>
        <taxon>Pentapetalae</taxon>
        <taxon>rosids</taxon>
        <taxon>malvids</taxon>
        <taxon>Brassicales</taxon>
        <taxon>Brassicaceae</taxon>
        <taxon>Camelineae</taxon>
        <taxon>Arabidopsis</taxon>
    </lineage>
</organism>
<dbReference type="EMBL" id="JAEFBJ010000003">
    <property type="protein sequence ID" value="KAG7633118.1"/>
    <property type="molecule type" value="Genomic_DNA"/>
</dbReference>
<keyword evidence="3" id="KW-1185">Reference proteome</keyword>
<dbReference type="PANTHER" id="PTHR33067:SF31">
    <property type="entry name" value="RNA-DIRECTED DNA POLYMERASE"/>
    <property type="match status" value="1"/>
</dbReference>
<evidence type="ECO:0000313" key="2">
    <source>
        <dbReference type="EMBL" id="KAG7633118.1"/>
    </source>
</evidence>
<dbReference type="OrthoDB" id="1112103at2759"/>
<sequence>MISSATTQETYKKKVIQEKLDDPGSFTLPCSLGPLTFNRCLCDLGASASLMPLSTAKRLGIMEYKFCNLALLLADGSVAHPHGLIENLPIKIGNVEIPTDFVVLDVDEEGKDPLILGRPFLASAGAVIYVRNGKINLNLEKGIKMKFDIREASGKSTTGGVPRQQTNPSAEEEHLILDSVAEELLELWVGYKAQEDTIGELTYKMEGLNHAILELQEMVKGYPNFEFEDWSKEAGSEEEDYYADQKEAYFEEKLNEYSSYHISREDAEYDSSTENSTTEDEDFSVPLFNLFSD</sequence>
<feature type="compositionally biased region" description="Acidic residues" evidence="1">
    <location>
        <begin position="267"/>
        <end position="283"/>
    </location>
</feature>